<dbReference type="Pfam" id="PF00005">
    <property type="entry name" value="ABC_tran"/>
    <property type="match status" value="1"/>
</dbReference>
<evidence type="ECO:0000259" key="8">
    <source>
        <dbReference type="PROSITE" id="PS50893"/>
    </source>
</evidence>
<dbReference type="PROSITE" id="PS50893">
    <property type="entry name" value="ABC_TRANSPORTER_2"/>
    <property type="match status" value="1"/>
</dbReference>
<dbReference type="CDD" id="cd03228">
    <property type="entry name" value="ABCC_MRP_Like"/>
    <property type="match status" value="1"/>
</dbReference>
<name>A0A1T4Q4Y9_9FIRM</name>
<evidence type="ECO:0000256" key="7">
    <source>
        <dbReference type="SAM" id="Phobius"/>
    </source>
</evidence>
<dbReference type="EMBL" id="FUWY01000008">
    <property type="protein sequence ID" value="SJZ98833.1"/>
    <property type="molecule type" value="Genomic_DNA"/>
</dbReference>
<dbReference type="InterPro" id="IPR039421">
    <property type="entry name" value="Type_1_exporter"/>
</dbReference>
<dbReference type="SUPFAM" id="SSF52540">
    <property type="entry name" value="P-loop containing nucleoside triphosphate hydrolases"/>
    <property type="match status" value="1"/>
</dbReference>
<evidence type="ECO:0000256" key="3">
    <source>
        <dbReference type="ARBA" id="ARBA00022741"/>
    </source>
</evidence>
<sequence>MKNKILFVITIIFAMFDSFNMVLFAVIQQKIIDSVVYKNLELYKSIVIISIILLVWFSISQYIAELLQNEYIFRSIKDMKCKILQNLIYGEDNNSSDSYLSILTNDMISYENDYLKSIINIARGLIVSISSIVILMNYSIIIFLITVILSSMPLIITKIISTRNSKMKMDVSNTKINELNFIKNVISGLLTIRGYNAHKQFYKKAEEKVNNSEKQNIDYNNFLSKYSALSSLFSNSVFISLFIIGTYMTLNGYLTIGILIASIQLSNNIVFPITNIAKDINKIISTKKIRERLNYLINIDFKNNEVLVTSLNESVFSLKNVSFHKENSEFSIKDVNLEIYKNKKYAIVGESGSGKSTTLHLLLNPCEDCKGDYTISTINSKNINLSSFRNQVSFVLQSDFIFEGSIFDNVTLLSDEYNWVDVEKVLDITGFLDIMKKRKLSLTSHIDSNKLSGGEKQRILLARAILRDSNVIIMDEPTSALDRISSSMIEQRILKLDKTIVIVTHRIDKEVMMQFDEIILFSEGRIIMKGDYQKLYNECKQFKNLILNQTL</sequence>
<dbReference type="GO" id="GO:0005886">
    <property type="term" value="C:plasma membrane"/>
    <property type="evidence" value="ECO:0007669"/>
    <property type="project" value="UniProtKB-SubCell"/>
</dbReference>
<dbReference type="OrthoDB" id="9760358at2"/>
<dbReference type="InterPro" id="IPR027417">
    <property type="entry name" value="P-loop_NTPase"/>
</dbReference>
<feature type="transmembrane region" description="Helical" evidence="7">
    <location>
        <begin position="114"/>
        <end position="134"/>
    </location>
</feature>
<dbReference type="InterPro" id="IPR003593">
    <property type="entry name" value="AAA+_ATPase"/>
</dbReference>
<evidence type="ECO:0000256" key="6">
    <source>
        <dbReference type="ARBA" id="ARBA00023136"/>
    </source>
</evidence>
<dbReference type="InterPro" id="IPR003439">
    <property type="entry name" value="ABC_transporter-like_ATP-bd"/>
</dbReference>
<evidence type="ECO:0000256" key="2">
    <source>
        <dbReference type="ARBA" id="ARBA00022692"/>
    </source>
</evidence>
<keyword evidence="11" id="KW-1185">Reference proteome</keyword>
<feature type="transmembrane region" description="Helical" evidence="7">
    <location>
        <begin position="47"/>
        <end position="67"/>
    </location>
</feature>
<dbReference type="InterPro" id="IPR017871">
    <property type="entry name" value="ABC_transporter-like_CS"/>
</dbReference>
<dbReference type="PROSITE" id="PS50929">
    <property type="entry name" value="ABC_TM1F"/>
    <property type="match status" value="1"/>
</dbReference>
<dbReference type="GO" id="GO:0016887">
    <property type="term" value="F:ATP hydrolysis activity"/>
    <property type="evidence" value="ECO:0007669"/>
    <property type="project" value="InterPro"/>
</dbReference>
<dbReference type="Proteomes" id="UP000243297">
    <property type="component" value="Unassembled WGS sequence"/>
</dbReference>
<proteinExistence type="predicted"/>
<feature type="domain" description="ABC transmembrane type-1" evidence="9">
    <location>
        <begin position="8"/>
        <end position="285"/>
    </location>
</feature>
<dbReference type="AlphaFoldDB" id="A0A1T4Q4Y9"/>
<dbReference type="RefSeq" id="WP_078712706.1">
    <property type="nucleotide sequence ID" value="NZ_FUWY01000008.1"/>
</dbReference>
<feature type="transmembrane region" description="Helical" evidence="7">
    <location>
        <begin position="140"/>
        <end position="160"/>
    </location>
</feature>
<dbReference type="SUPFAM" id="SSF90123">
    <property type="entry name" value="ABC transporter transmembrane region"/>
    <property type="match status" value="1"/>
</dbReference>
<evidence type="ECO:0000259" key="9">
    <source>
        <dbReference type="PROSITE" id="PS50929"/>
    </source>
</evidence>
<evidence type="ECO:0000313" key="10">
    <source>
        <dbReference type="EMBL" id="SJZ98833.1"/>
    </source>
</evidence>
<evidence type="ECO:0000256" key="5">
    <source>
        <dbReference type="ARBA" id="ARBA00022989"/>
    </source>
</evidence>
<feature type="transmembrane region" description="Helical" evidence="7">
    <location>
        <begin position="232"/>
        <end position="250"/>
    </location>
</feature>
<accession>A0A1T4Q4Y9</accession>
<dbReference type="Pfam" id="PF00664">
    <property type="entry name" value="ABC_membrane"/>
    <property type="match status" value="1"/>
</dbReference>
<dbReference type="SMART" id="SM00382">
    <property type="entry name" value="AAA"/>
    <property type="match status" value="1"/>
</dbReference>
<keyword evidence="2 7" id="KW-0812">Transmembrane</keyword>
<dbReference type="GO" id="GO:0140359">
    <property type="term" value="F:ABC-type transporter activity"/>
    <property type="evidence" value="ECO:0007669"/>
    <property type="project" value="InterPro"/>
</dbReference>
<keyword evidence="6 7" id="KW-0472">Membrane</keyword>
<comment type="subcellular location">
    <subcellularLocation>
        <location evidence="1">Cell membrane</location>
        <topology evidence="1">Multi-pass membrane protein</topology>
    </subcellularLocation>
</comment>
<dbReference type="InterPro" id="IPR011527">
    <property type="entry name" value="ABC1_TM_dom"/>
</dbReference>
<keyword evidence="5 7" id="KW-1133">Transmembrane helix</keyword>
<reference evidence="11" key="1">
    <citation type="submission" date="2017-02" db="EMBL/GenBank/DDBJ databases">
        <authorList>
            <person name="Varghese N."/>
            <person name="Submissions S."/>
        </authorList>
    </citation>
    <scope>NUCLEOTIDE SEQUENCE [LARGE SCALE GENOMIC DNA]</scope>
    <source>
        <strain evidence="11">ATCC 25662</strain>
    </source>
</reference>
<dbReference type="GO" id="GO:0005524">
    <property type="term" value="F:ATP binding"/>
    <property type="evidence" value="ECO:0007669"/>
    <property type="project" value="UniProtKB-KW"/>
</dbReference>
<keyword evidence="4" id="KW-0067">ATP-binding</keyword>
<dbReference type="GO" id="GO:0034040">
    <property type="term" value="F:ATPase-coupled lipid transmembrane transporter activity"/>
    <property type="evidence" value="ECO:0007669"/>
    <property type="project" value="TreeGrafter"/>
</dbReference>
<dbReference type="Gene3D" id="3.40.50.300">
    <property type="entry name" value="P-loop containing nucleotide triphosphate hydrolases"/>
    <property type="match status" value="1"/>
</dbReference>
<feature type="transmembrane region" description="Helical" evidence="7">
    <location>
        <begin position="5"/>
        <end position="27"/>
    </location>
</feature>
<evidence type="ECO:0000256" key="1">
    <source>
        <dbReference type="ARBA" id="ARBA00004651"/>
    </source>
</evidence>
<protein>
    <submittedName>
        <fullName evidence="10">ABC transporter transmembrane region</fullName>
    </submittedName>
</protein>
<evidence type="ECO:0000256" key="4">
    <source>
        <dbReference type="ARBA" id="ARBA00022840"/>
    </source>
</evidence>
<dbReference type="InterPro" id="IPR036640">
    <property type="entry name" value="ABC1_TM_sf"/>
</dbReference>
<evidence type="ECO:0000313" key="11">
    <source>
        <dbReference type="Proteomes" id="UP000243297"/>
    </source>
</evidence>
<keyword evidence="3" id="KW-0547">Nucleotide-binding</keyword>
<dbReference type="STRING" id="118967.SAMN02745191_2320"/>
<organism evidence="10 11">
    <name type="scientific">Anaerorhabdus furcosa</name>
    <dbReference type="NCBI Taxonomy" id="118967"/>
    <lineage>
        <taxon>Bacteria</taxon>
        <taxon>Bacillati</taxon>
        <taxon>Bacillota</taxon>
        <taxon>Erysipelotrichia</taxon>
        <taxon>Erysipelotrichales</taxon>
        <taxon>Erysipelotrichaceae</taxon>
        <taxon>Anaerorhabdus</taxon>
    </lineage>
</organism>
<dbReference type="PANTHER" id="PTHR24221">
    <property type="entry name" value="ATP-BINDING CASSETTE SUB-FAMILY B"/>
    <property type="match status" value="1"/>
</dbReference>
<gene>
    <name evidence="10" type="ORF">SAMN02745191_2320</name>
</gene>
<dbReference type="PANTHER" id="PTHR24221:SF654">
    <property type="entry name" value="ATP-BINDING CASSETTE SUB-FAMILY B MEMBER 6"/>
    <property type="match status" value="1"/>
</dbReference>
<feature type="domain" description="ABC transporter" evidence="8">
    <location>
        <begin position="316"/>
        <end position="548"/>
    </location>
</feature>
<dbReference type="PROSITE" id="PS00211">
    <property type="entry name" value="ABC_TRANSPORTER_1"/>
    <property type="match status" value="1"/>
</dbReference>
<dbReference type="Gene3D" id="1.20.1560.10">
    <property type="entry name" value="ABC transporter type 1, transmembrane domain"/>
    <property type="match status" value="1"/>
</dbReference>